<dbReference type="Pfam" id="PF00127">
    <property type="entry name" value="Copper-bind"/>
    <property type="match status" value="1"/>
</dbReference>
<dbReference type="Gene3D" id="2.60.40.420">
    <property type="entry name" value="Cupredoxins - blue copper proteins"/>
    <property type="match status" value="1"/>
</dbReference>
<evidence type="ECO:0000256" key="6">
    <source>
        <dbReference type="ARBA" id="ARBA00022982"/>
    </source>
</evidence>
<evidence type="ECO:0000313" key="9">
    <source>
        <dbReference type="EMBL" id="VAV96435.1"/>
    </source>
</evidence>
<feature type="domain" description="Blue (type 1) copper" evidence="8">
    <location>
        <begin position="34"/>
        <end position="115"/>
    </location>
</feature>
<reference evidence="9" key="1">
    <citation type="submission" date="2018-06" db="EMBL/GenBank/DDBJ databases">
        <authorList>
            <person name="Zhirakovskaya E."/>
        </authorList>
    </citation>
    <scope>NUCLEOTIDE SEQUENCE</scope>
</reference>
<gene>
    <name evidence="9" type="ORF">MNBD_ALPHA01-888</name>
</gene>
<evidence type="ECO:0000256" key="5">
    <source>
        <dbReference type="ARBA" id="ARBA00022764"/>
    </source>
</evidence>
<dbReference type="AlphaFoldDB" id="A0A3B0SNJ8"/>
<dbReference type="EMBL" id="UOEJ01000073">
    <property type="protein sequence ID" value="VAV96435.1"/>
    <property type="molecule type" value="Genomic_DNA"/>
</dbReference>
<evidence type="ECO:0000256" key="2">
    <source>
        <dbReference type="ARBA" id="ARBA00004418"/>
    </source>
</evidence>
<sequence length="115" mass="13047">MIRYCAIFLFTVLIGGCQAKDLAPPPQQEGGKTVQVSIVKFKFVPEDITINKGDTVIWINQESRQYHSVWFEQLGLAESDYLFPGESYSQKFDAEGIFPYRCGPHPEMLGTVRVK</sequence>
<comment type="cofactor">
    <cofactor evidence="1">
        <name>Cu cation</name>
        <dbReference type="ChEBI" id="CHEBI:23378"/>
    </cofactor>
</comment>
<dbReference type="PANTHER" id="PTHR36507:SF1">
    <property type="entry name" value="BLL1555 PROTEIN"/>
    <property type="match status" value="1"/>
</dbReference>
<dbReference type="PANTHER" id="PTHR36507">
    <property type="entry name" value="BLL1555 PROTEIN"/>
    <property type="match status" value="1"/>
</dbReference>
<dbReference type="InterPro" id="IPR000923">
    <property type="entry name" value="BlueCu_1"/>
</dbReference>
<evidence type="ECO:0000256" key="4">
    <source>
        <dbReference type="ARBA" id="ARBA00022723"/>
    </source>
</evidence>
<keyword evidence="7" id="KW-0186">Copper</keyword>
<dbReference type="GO" id="GO:0005507">
    <property type="term" value="F:copper ion binding"/>
    <property type="evidence" value="ECO:0007669"/>
    <property type="project" value="InterPro"/>
</dbReference>
<evidence type="ECO:0000256" key="1">
    <source>
        <dbReference type="ARBA" id="ARBA00001935"/>
    </source>
</evidence>
<keyword evidence="4" id="KW-0479">Metal-binding</keyword>
<evidence type="ECO:0000256" key="3">
    <source>
        <dbReference type="ARBA" id="ARBA00022448"/>
    </source>
</evidence>
<keyword evidence="5" id="KW-0574">Periplasm</keyword>
<proteinExistence type="predicted"/>
<evidence type="ECO:0000256" key="7">
    <source>
        <dbReference type="ARBA" id="ARBA00023008"/>
    </source>
</evidence>
<accession>A0A3B0SNJ8</accession>
<dbReference type="InterPro" id="IPR052721">
    <property type="entry name" value="ET_Amicyanin"/>
</dbReference>
<dbReference type="InterPro" id="IPR008972">
    <property type="entry name" value="Cupredoxin"/>
</dbReference>
<dbReference type="PROSITE" id="PS51257">
    <property type="entry name" value="PROKAR_LIPOPROTEIN"/>
    <property type="match status" value="1"/>
</dbReference>
<comment type="subcellular location">
    <subcellularLocation>
        <location evidence="2">Periplasm</location>
    </subcellularLocation>
</comment>
<organism evidence="9">
    <name type="scientific">hydrothermal vent metagenome</name>
    <dbReference type="NCBI Taxonomy" id="652676"/>
    <lineage>
        <taxon>unclassified sequences</taxon>
        <taxon>metagenomes</taxon>
        <taxon>ecological metagenomes</taxon>
    </lineage>
</organism>
<dbReference type="PRINTS" id="PR00155">
    <property type="entry name" value="AMICYANIN"/>
</dbReference>
<protein>
    <recommendedName>
        <fullName evidence="8">Blue (type 1) copper domain-containing protein</fullName>
    </recommendedName>
</protein>
<keyword evidence="6" id="KW-0249">Electron transport</keyword>
<evidence type="ECO:0000259" key="8">
    <source>
        <dbReference type="Pfam" id="PF00127"/>
    </source>
</evidence>
<dbReference type="SUPFAM" id="SSF49503">
    <property type="entry name" value="Cupredoxins"/>
    <property type="match status" value="1"/>
</dbReference>
<dbReference type="GO" id="GO:0042597">
    <property type="term" value="C:periplasmic space"/>
    <property type="evidence" value="ECO:0007669"/>
    <property type="project" value="UniProtKB-SubCell"/>
</dbReference>
<keyword evidence="3" id="KW-0813">Transport</keyword>
<dbReference type="GO" id="GO:0009055">
    <property type="term" value="F:electron transfer activity"/>
    <property type="evidence" value="ECO:0007669"/>
    <property type="project" value="InterPro"/>
</dbReference>
<name>A0A3B0SNJ8_9ZZZZ</name>
<dbReference type="InterPro" id="IPR002386">
    <property type="entry name" value="Amicyanin/Pseudoazurin"/>
</dbReference>